<dbReference type="InterPro" id="IPR027417">
    <property type="entry name" value="P-loop_NTPase"/>
</dbReference>
<keyword evidence="6" id="KW-0378">Hydrolase</keyword>
<dbReference type="GO" id="GO:0051539">
    <property type="term" value="F:4 iron, 4 sulfur cluster binding"/>
    <property type="evidence" value="ECO:0007669"/>
    <property type="project" value="UniProtKB-KW"/>
</dbReference>
<evidence type="ECO:0000259" key="14">
    <source>
        <dbReference type="Pfam" id="PF12705"/>
    </source>
</evidence>
<reference evidence="16" key="2">
    <citation type="submission" date="2021-04" db="EMBL/GenBank/DDBJ databases">
        <authorList>
            <person name="Gilroy R."/>
        </authorList>
    </citation>
    <scope>NUCLEOTIDE SEQUENCE</scope>
    <source>
        <strain evidence="16">CHK180-15479</strain>
    </source>
</reference>
<dbReference type="GO" id="GO:0046872">
    <property type="term" value="F:metal ion binding"/>
    <property type="evidence" value="ECO:0007669"/>
    <property type="project" value="UniProtKB-KW"/>
</dbReference>
<keyword evidence="11" id="KW-0411">Iron-sulfur</keyword>
<dbReference type="Gene3D" id="3.90.320.10">
    <property type="match status" value="1"/>
</dbReference>
<keyword evidence="12" id="KW-0238">DNA-binding</keyword>
<evidence type="ECO:0000256" key="5">
    <source>
        <dbReference type="ARBA" id="ARBA00022763"/>
    </source>
</evidence>
<dbReference type="InterPro" id="IPR011604">
    <property type="entry name" value="PDDEXK-like_dom_sf"/>
</dbReference>
<keyword evidence="9" id="KW-0067">ATP-binding</keyword>
<dbReference type="GO" id="GO:0005524">
    <property type="term" value="F:ATP binding"/>
    <property type="evidence" value="ECO:0007669"/>
    <property type="project" value="UniProtKB-KW"/>
</dbReference>
<dbReference type="Pfam" id="PF12705">
    <property type="entry name" value="PDDEXK_1"/>
    <property type="match status" value="1"/>
</dbReference>
<dbReference type="PANTHER" id="PTHR30591:SF1">
    <property type="entry name" value="RECBCD ENZYME SUBUNIT RECC"/>
    <property type="match status" value="1"/>
</dbReference>
<dbReference type="InterPro" id="IPR049035">
    <property type="entry name" value="ADDB_N"/>
</dbReference>
<evidence type="ECO:0000256" key="3">
    <source>
        <dbReference type="ARBA" id="ARBA00022723"/>
    </source>
</evidence>
<keyword evidence="8" id="KW-0269">Exonuclease</keyword>
<dbReference type="InterPro" id="IPR014140">
    <property type="entry name" value="DNA_helicase_suAddB"/>
</dbReference>
<protein>
    <submittedName>
        <fullName evidence="16">Helicase-exonuclease AddAB subunit AddB</fullName>
    </submittedName>
</protein>
<keyword evidence="1" id="KW-0004">4Fe-4S</keyword>
<keyword evidence="7 16" id="KW-0347">Helicase</keyword>
<proteinExistence type="predicted"/>
<dbReference type="NCBIfam" id="TIGR02773">
    <property type="entry name" value="addB_Gpos"/>
    <property type="match status" value="1"/>
</dbReference>
<reference evidence="16" key="1">
    <citation type="journal article" date="2021" name="PeerJ">
        <title>Extensive microbial diversity within the chicken gut microbiome revealed by metagenomics and culture.</title>
        <authorList>
            <person name="Gilroy R."/>
            <person name="Ravi A."/>
            <person name="Getino M."/>
            <person name="Pursley I."/>
            <person name="Horton D.L."/>
            <person name="Alikhan N.F."/>
            <person name="Baker D."/>
            <person name="Gharbi K."/>
            <person name="Hall N."/>
            <person name="Watson M."/>
            <person name="Adriaenssens E.M."/>
            <person name="Foster-Nyarko E."/>
            <person name="Jarju S."/>
            <person name="Secka A."/>
            <person name="Antonio M."/>
            <person name="Oren A."/>
            <person name="Chaudhuri R.R."/>
            <person name="La Ragione R."/>
            <person name="Hildebrand F."/>
            <person name="Pallen M.J."/>
        </authorList>
    </citation>
    <scope>NUCLEOTIDE SEQUENCE</scope>
    <source>
        <strain evidence="16">CHK180-15479</strain>
    </source>
</reference>
<evidence type="ECO:0000313" key="16">
    <source>
        <dbReference type="EMBL" id="HJC05984.1"/>
    </source>
</evidence>
<evidence type="ECO:0000313" key="17">
    <source>
        <dbReference type="Proteomes" id="UP000823910"/>
    </source>
</evidence>
<dbReference type="AlphaFoldDB" id="A0A9D2MZ12"/>
<evidence type="ECO:0000256" key="2">
    <source>
        <dbReference type="ARBA" id="ARBA00022722"/>
    </source>
</evidence>
<evidence type="ECO:0000256" key="7">
    <source>
        <dbReference type="ARBA" id="ARBA00022806"/>
    </source>
</evidence>
<evidence type="ECO:0000256" key="13">
    <source>
        <dbReference type="ARBA" id="ARBA00023204"/>
    </source>
</evidence>
<dbReference type="GO" id="GO:0004386">
    <property type="term" value="F:helicase activity"/>
    <property type="evidence" value="ECO:0007669"/>
    <property type="project" value="UniProtKB-KW"/>
</dbReference>
<evidence type="ECO:0000256" key="12">
    <source>
        <dbReference type="ARBA" id="ARBA00023125"/>
    </source>
</evidence>
<dbReference type="Pfam" id="PF21445">
    <property type="entry name" value="ADDB_N"/>
    <property type="match status" value="1"/>
</dbReference>
<keyword evidence="2" id="KW-0540">Nuclease</keyword>
<evidence type="ECO:0000259" key="15">
    <source>
        <dbReference type="Pfam" id="PF21445"/>
    </source>
</evidence>
<keyword evidence="4" id="KW-0547">Nucleotide-binding</keyword>
<evidence type="ECO:0000256" key="8">
    <source>
        <dbReference type="ARBA" id="ARBA00022839"/>
    </source>
</evidence>
<evidence type="ECO:0000256" key="9">
    <source>
        <dbReference type="ARBA" id="ARBA00022840"/>
    </source>
</evidence>
<keyword evidence="13" id="KW-0234">DNA repair</keyword>
<accession>A0A9D2MZ12</accession>
<dbReference type="GO" id="GO:0000724">
    <property type="term" value="P:double-strand break repair via homologous recombination"/>
    <property type="evidence" value="ECO:0007669"/>
    <property type="project" value="InterPro"/>
</dbReference>
<dbReference type="Proteomes" id="UP000823910">
    <property type="component" value="Unassembled WGS sequence"/>
</dbReference>
<dbReference type="PANTHER" id="PTHR30591">
    <property type="entry name" value="RECBCD ENZYME SUBUNIT RECC"/>
    <property type="match status" value="1"/>
</dbReference>
<dbReference type="GO" id="GO:0004527">
    <property type="term" value="F:exonuclease activity"/>
    <property type="evidence" value="ECO:0007669"/>
    <property type="project" value="UniProtKB-KW"/>
</dbReference>
<keyword evidence="5" id="KW-0227">DNA damage</keyword>
<keyword evidence="10" id="KW-0408">Iron</keyword>
<organism evidence="16 17">
    <name type="scientific">Candidatus Enterocloster excrementipullorum</name>
    <dbReference type="NCBI Taxonomy" id="2838559"/>
    <lineage>
        <taxon>Bacteria</taxon>
        <taxon>Bacillati</taxon>
        <taxon>Bacillota</taxon>
        <taxon>Clostridia</taxon>
        <taxon>Lachnospirales</taxon>
        <taxon>Lachnospiraceae</taxon>
        <taxon>Enterocloster</taxon>
    </lineage>
</organism>
<sequence length="1172" mass="133819">MALQFVVGGAGSGKTRCLYERAIEESMKHPELSYLFVVPEQYTMQTQREIIRLHPRHGVMNIDILSFKRLAYRVFEDLGVQVPVVLDDTGKSMILRKAAGRRRRELTFYGGHLDQAGFINQMKSQISELYQYGLGPDDLAQVREASDRRLLGAKLKDLEILYREFKEYIKTRCITAEEILDILCRELPRWGKLRDSVIFMDGFTGLTPVQYRLARIMIGGAKDVVCALTVDLKEELYRECGIQHLFYMSRHTACRLRDMAKEQGVEKKEDIRCGKRPAWRFTESPELDFLEQNLYRYRSGTWQGDAEAVQMYEGKNPAEEISFVCGQIRRMVQEEGMRFRDAAVVTGDLSSYKGEIAHQFGENEIPYFLDDKKSILENPMVELIRAALDTVRDFSYESVFRYLKTGLVYERGSAPEEGEQESSTQEAPVYTRAYVEEMTDRLENYVRALGIRGWKQWEQPWERRFRGAERFNLEELNAFRQWILAPLSRLRQAFRAEGATMGTVAAAVEQYLEEMELEKKLEDCSAFFLERKAPGDENLAREYGQVYGLVQELLERLGSLLGEEKAEQKSFIQILDAGFEEIKVGMIPATVDQVMVGDITRSRLEDVKVLFFVGVNEGIVPQRKSGGGILTDADREVFKSFGLTLAPTAREDGCIQKFYLYLMLAKPSRRLVLTWAAMSAEGKSQRPSGLIGEVKRLIPGARRIAPEQLSGTVRTERDGKERLIAGLRAYQEGERRDRAFLEVFRYFYSSPAWREETRKLADAAFYSYQEGGIGRAAARALYGPLLQGSVTRLEQFAACAYAHFLKYGLELMERQEYELAAVDMGNLFHQSIDRCFAVMKEEGRDWRTLSEEERKALVKTCVGQVTEEYGNTIMGSTARNAYLAGRVEQMTDRTIWALAEQMKKGDFEPAGFEVSFSAADNLKAMRIRLSEEEELWLKGRIDRLDLCRDGEILYVKIIDYKSGSTSFDLAALYYGLQLQLVVYMDAALELAARDHPGLTPVPAGIFYYHIQDPFVQGQEGMRPEEIEGQILKQLKMNGLVNSELEIIRHLDREIEKESDVIPVAMKDGYVQESRSSVANSRRFEALGRFVSERLKRAGQDILGGAAQVQPYKQGNRTPCDYCPYHAVCGFDTKTAGFGYRRLKSLKPEDIWQEIEKGEEAEDEMDQQAAAGN</sequence>
<evidence type="ECO:0000256" key="11">
    <source>
        <dbReference type="ARBA" id="ARBA00023014"/>
    </source>
</evidence>
<dbReference type="GO" id="GO:0003677">
    <property type="term" value="F:DNA binding"/>
    <property type="evidence" value="ECO:0007669"/>
    <property type="project" value="UniProtKB-KW"/>
</dbReference>
<dbReference type="InterPro" id="IPR038726">
    <property type="entry name" value="PDDEXK_AddAB-type"/>
</dbReference>
<evidence type="ECO:0000256" key="10">
    <source>
        <dbReference type="ARBA" id="ARBA00023004"/>
    </source>
</evidence>
<keyword evidence="3" id="KW-0479">Metal-binding</keyword>
<dbReference type="EMBL" id="DWWT01000030">
    <property type="protein sequence ID" value="HJC05984.1"/>
    <property type="molecule type" value="Genomic_DNA"/>
</dbReference>
<evidence type="ECO:0000256" key="4">
    <source>
        <dbReference type="ARBA" id="ARBA00022741"/>
    </source>
</evidence>
<dbReference type="Gene3D" id="3.40.50.300">
    <property type="entry name" value="P-loop containing nucleotide triphosphate hydrolases"/>
    <property type="match status" value="4"/>
</dbReference>
<feature type="domain" description="PD-(D/E)XK endonuclease-like" evidence="14">
    <location>
        <begin position="789"/>
        <end position="1128"/>
    </location>
</feature>
<dbReference type="SUPFAM" id="SSF52540">
    <property type="entry name" value="P-loop containing nucleoside triphosphate hydrolases"/>
    <property type="match status" value="2"/>
</dbReference>
<name>A0A9D2MZ12_9FIRM</name>
<evidence type="ECO:0000256" key="6">
    <source>
        <dbReference type="ARBA" id="ARBA00022801"/>
    </source>
</evidence>
<comment type="caution">
    <text evidence="16">The sequence shown here is derived from an EMBL/GenBank/DDBJ whole genome shotgun (WGS) entry which is preliminary data.</text>
</comment>
<feature type="domain" description="ATP-dependent helicase/deoxyribonuclease subunit B N-terminal" evidence="15">
    <location>
        <begin position="5"/>
        <end position="291"/>
    </location>
</feature>
<gene>
    <name evidence="16" type="primary">addB</name>
    <name evidence="16" type="ORF">H9704_07505</name>
</gene>
<evidence type="ECO:0000256" key="1">
    <source>
        <dbReference type="ARBA" id="ARBA00022485"/>
    </source>
</evidence>